<evidence type="ECO:0000256" key="1">
    <source>
        <dbReference type="SAM" id="MobiDB-lite"/>
    </source>
</evidence>
<accession>A0A2N4TSY1</accession>
<dbReference type="CDD" id="cd00085">
    <property type="entry name" value="HNHc"/>
    <property type="match status" value="1"/>
</dbReference>
<gene>
    <name evidence="3" type="ORF">C0Q88_12435</name>
</gene>
<evidence type="ECO:0000313" key="3">
    <source>
        <dbReference type="EMBL" id="PLC42739.1"/>
    </source>
</evidence>
<dbReference type="InterPro" id="IPR002711">
    <property type="entry name" value="HNH"/>
</dbReference>
<dbReference type="GO" id="GO:0008270">
    <property type="term" value="F:zinc ion binding"/>
    <property type="evidence" value="ECO:0007669"/>
    <property type="project" value="InterPro"/>
</dbReference>
<feature type="domain" description="HNH" evidence="2">
    <location>
        <begin position="285"/>
        <end position="339"/>
    </location>
</feature>
<sequence length="358" mass="40294">MGRRVDYYAFNIDKPATSEWWAQNIARGVITVGFDGKPQDRGAVILQNLKEGDWVLAFANGRGFVGAGRVREIGTYQLHPSIPSDSLSDHRHERGVDWVHYVRDVKDAVTVASIDGHAPRQTRERLRNHKQAERIIALLSERSSNLSERGYRCELWGTNGWRTVPVTYALARPEAIVRCRECHGSVRLHVAGPKGIPRAHAEHRIGHPGCSLGHYFNGTRTPHPSPVVAPSDAASTSSDITVEDDESAFPEGRESFKLHRHLERDQKLPRRLKECRLRETGKLECEVCSFDFTATYGSVGEGFIEAHHRTPVHQLNGKQKTKAIDLALVCSNCHRMLHRADPQLRVEELRARLLAKPK</sequence>
<proteinExistence type="predicted"/>
<comment type="caution">
    <text evidence="3">The sequence shown here is derived from an EMBL/GenBank/DDBJ whole genome shotgun (WGS) entry which is preliminary data.</text>
</comment>
<dbReference type="InterPro" id="IPR003615">
    <property type="entry name" value="HNH_nuc"/>
</dbReference>
<reference evidence="3 4" key="1">
    <citation type="submission" date="2017-12" db="EMBL/GenBank/DDBJ databases">
        <title>Draft genome sequence of Ralstonia pickettii 52.</title>
        <authorList>
            <person name="Zheng B."/>
        </authorList>
    </citation>
    <scope>NUCLEOTIDE SEQUENCE [LARGE SCALE GENOMIC DNA]</scope>
    <source>
        <strain evidence="3 4">52</strain>
    </source>
</reference>
<dbReference type="Pfam" id="PF01844">
    <property type="entry name" value="HNH"/>
    <property type="match status" value="1"/>
</dbReference>
<dbReference type="Proteomes" id="UP000234456">
    <property type="component" value="Unassembled WGS sequence"/>
</dbReference>
<dbReference type="EMBL" id="PKQE01000002">
    <property type="protein sequence ID" value="PLC42739.1"/>
    <property type="molecule type" value="Genomic_DNA"/>
</dbReference>
<evidence type="ECO:0000313" key="4">
    <source>
        <dbReference type="Proteomes" id="UP000234456"/>
    </source>
</evidence>
<evidence type="ECO:0000259" key="2">
    <source>
        <dbReference type="Pfam" id="PF01844"/>
    </source>
</evidence>
<protein>
    <recommendedName>
        <fullName evidence="2">HNH domain-containing protein</fullName>
    </recommendedName>
</protein>
<name>A0A2N4TSY1_RALPI</name>
<dbReference type="OrthoDB" id="9802640at2"/>
<dbReference type="GO" id="GO:0003676">
    <property type="term" value="F:nucleic acid binding"/>
    <property type="evidence" value="ECO:0007669"/>
    <property type="project" value="InterPro"/>
</dbReference>
<dbReference type="AlphaFoldDB" id="A0A2N4TSY1"/>
<feature type="region of interest" description="Disordered" evidence="1">
    <location>
        <begin position="226"/>
        <end position="245"/>
    </location>
</feature>
<dbReference type="GO" id="GO:0004519">
    <property type="term" value="F:endonuclease activity"/>
    <property type="evidence" value="ECO:0007669"/>
    <property type="project" value="InterPro"/>
</dbReference>
<organism evidence="3 4">
    <name type="scientific">Ralstonia pickettii</name>
    <name type="common">Burkholderia pickettii</name>
    <dbReference type="NCBI Taxonomy" id="329"/>
    <lineage>
        <taxon>Bacteria</taxon>
        <taxon>Pseudomonadati</taxon>
        <taxon>Pseudomonadota</taxon>
        <taxon>Betaproteobacteria</taxon>
        <taxon>Burkholderiales</taxon>
        <taxon>Burkholderiaceae</taxon>
        <taxon>Ralstonia</taxon>
    </lineage>
</organism>